<gene>
    <name evidence="1" type="ORF">SAMN04487775_10764</name>
</gene>
<reference evidence="2" key="1">
    <citation type="submission" date="2016-10" db="EMBL/GenBank/DDBJ databases">
        <authorList>
            <person name="Varghese N."/>
            <person name="Submissions S."/>
        </authorList>
    </citation>
    <scope>NUCLEOTIDE SEQUENCE [LARGE SCALE GENOMIC DNA]</scope>
    <source>
        <strain evidence="2">XBD1002</strain>
    </source>
</reference>
<dbReference type="Proteomes" id="UP000182737">
    <property type="component" value="Unassembled WGS sequence"/>
</dbReference>
<proteinExistence type="predicted"/>
<evidence type="ECO:0000313" key="2">
    <source>
        <dbReference type="Proteomes" id="UP000182737"/>
    </source>
</evidence>
<evidence type="ECO:0000313" key="1">
    <source>
        <dbReference type="EMBL" id="SFI85630.1"/>
    </source>
</evidence>
<dbReference type="AlphaFoldDB" id="A0A1I3LM51"/>
<keyword evidence="2" id="KW-1185">Reference proteome</keyword>
<dbReference type="EMBL" id="FORI01000007">
    <property type="protein sequence ID" value="SFI85630.1"/>
    <property type="molecule type" value="Genomic_DNA"/>
</dbReference>
<protein>
    <submittedName>
        <fullName evidence="1">Uncharacterized protein</fullName>
    </submittedName>
</protein>
<accession>A0A1I3LM51</accession>
<sequence>MLYSDVFPLLEAMSNDLLARCKEIASLRTQLSKVGLFPDSELECDISCVYKDFKIWREFVDTYYNGIDPFIGE</sequence>
<dbReference type="RefSeq" id="WP_074932263.1">
    <property type="nucleotide sequence ID" value="NZ_FORI01000007.1"/>
</dbReference>
<name>A0A1I3LM51_9SPIR</name>
<organism evidence="1 2">
    <name type="scientific">Treponema bryantii</name>
    <dbReference type="NCBI Taxonomy" id="163"/>
    <lineage>
        <taxon>Bacteria</taxon>
        <taxon>Pseudomonadati</taxon>
        <taxon>Spirochaetota</taxon>
        <taxon>Spirochaetia</taxon>
        <taxon>Spirochaetales</taxon>
        <taxon>Treponemataceae</taxon>
        <taxon>Treponema</taxon>
    </lineage>
</organism>